<dbReference type="AlphaFoldDB" id="A0AAE1Y4F2"/>
<protein>
    <submittedName>
        <fullName evidence="1">Uncharacterized protein</fullName>
    </submittedName>
</protein>
<gene>
    <name evidence="1" type="ORF">Salat_1894300</name>
</gene>
<accession>A0AAE1Y4F2</accession>
<proteinExistence type="predicted"/>
<name>A0AAE1Y4F2_9LAMI</name>
<evidence type="ECO:0000313" key="2">
    <source>
        <dbReference type="Proteomes" id="UP001293254"/>
    </source>
</evidence>
<reference evidence="1" key="2">
    <citation type="journal article" date="2024" name="Plant">
        <title>Genomic evolution and insights into agronomic trait innovations of Sesamum species.</title>
        <authorList>
            <person name="Miao H."/>
            <person name="Wang L."/>
            <person name="Qu L."/>
            <person name="Liu H."/>
            <person name="Sun Y."/>
            <person name="Le M."/>
            <person name="Wang Q."/>
            <person name="Wei S."/>
            <person name="Zheng Y."/>
            <person name="Lin W."/>
            <person name="Duan Y."/>
            <person name="Cao H."/>
            <person name="Xiong S."/>
            <person name="Wang X."/>
            <person name="Wei L."/>
            <person name="Li C."/>
            <person name="Ma Q."/>
            <person name="Ju M."/>
            <person name="Zhao R."/>
            <person name="Li G."/>
            <person name="Mu C."/>
            <person name="Tian Q."/>
            <person name="Mei H."/>
            <person name="Zhang T."/>
            <person name="Gao T."/>
            <person name="Zhang H."/>
        </authorList>
    </citation>
    <scope>NUCLEOTIDE SEQUENCE</scope>
    <source>
        <strain evidence="1">3651</strain>
    </source>
</reference>
<organism evidence="1 2">
    <name type="scientific">Sesamum alatum</name>
    <dbReference type="NCBI Taxonomy" id="300844"/>
    <lineage>
        <taxon>Eukaryota</taxon>
        <taxon>Viridiplantae</taxon>
        <taxon>Streptophyta</taxon>
        <taxon>Embryophyta</taxon>
        <taxon>Tracheophyta</taxon>
        <taxon>Spermatophyta</taxon>
        <taxon>Magnoliopsida</taxon>
        <taxon>eudicotyledons</taxon>
        <taxon>Gunneridae</taxon>
        <taxon>Pentapetalae</taxon>
        <taxon>asterids</taxon>
        <taxon>lamiids</taxon>
        <taxon>Lamiales</taxon>
        <taxon>Pedaliaceae</taxon>
        <taxon>Sesamum</taxon>
    </lineage>
</organism>
<dbReference type="EMBL" id="JACGWO010000007">
    <property type="protein sequence ID" value="KAK4423117.1"/>
    <property type="molecule type" value="Genomic_DNA"/>
</dbReference>
<keyword evidence="2" id="KW-1185">Reference proteome</keyword>
<reference evidence="1" key="1">
    <citation type="submission" date="2020-06" db="EMBL/GenBank/DDBJ databases">
        <authorList>
            <person name="Li T."/>
            <person name="Hu X."/>
            <person name="Zhang T."/>
            <person name="Song X."/>
            <person name="Zhang H."/>
            <person name="Dai N."/>
            <person name="Sheng W."/>
            <person name="Hou X."/>
            <person name="Wei L."/>
        </authorList>
    </citation>
    <scope>NUCLEOTIDE SEQUENCE</scope>
    <source>
        <strain evidence="1">3651</strain>
        <tissue evidence="1">Leaf</tissue>
    </source>
</reference>
<evidence type="ECO:0000313" key="1">
    <source>
        <dbReference type="EMBL" id="KAK4423117.1"/>
    </source>
</evidence>
<comment type="caution">
    <text evidence="1">The sequence shown here is derived from an EMBL/GenBank/DDBJ whole genome shotgun (WGS) entry which is preliminary data.</text>
</comment>
<sequence>MLPGFVVASGIPKAMCDSDDSSPGVNFCIADVSSTGDHTCVVPIGRVDPIGSLSSPSKVLVPCAGWFPKSGLGCDLPHSVLHVPWLESWEIKNRDYICCFRAPSDASLLTNSTLLVENFDHSG</sequence>
<dbReference type="Proteomes" id="UP001293254">
    <property type="component" value="Unassembled WGS sequence"/>
</dbReference>